<dbReference type="PANTHER" id="PTHR43708">
    <property type="entry name" value="CONSERVED EXPRESSED OXIDOREDUCTASE (EUROFUNG)"/>
    <property type="match status" value="1"/>
</dbReference>
<sequence>MPAPIKTAILGTGIALNHLHWPLLGSLPDMFEVTTVMERKMAGVAKSVCGDKIDVVATLDEVLANKAVELVVVTTSDKTHFDYCKRSLRAGKHVFSEKPLTYSSVESEELEKLAREAGKILGVFQCRRWDGDYLTVKRLIESNTLGPICSYEVFYDFYRPADVVLEGANNTTTEVHWKDDPAQNGGGIYATGTHIIDQVWCLFGFPEKILGRVWGVRGHGVDDCFDCYFMYPARPGSIVPLFVRATTNWISPLDPQPKFVIKASKGGFVKHYEDDQWFALDRGEVNSPSYGTEPETKWGTATLVQPDGSFKNEKIPTERGDYRQVYRELAESIWANDPSKNTVQVSVVIEVLKIIELSLRSAKENRWLIKGVDY</sequence>
<dbReference type="Proteomes" id="UP000054466">
    <property type="component" value="Unassembled WGS sequence"/>
</dbReference>
<dbReference type="PANTHER" id="PTHR43708:SF5">
    <property type="entry name" value="CONSERVED EXPRESSED OXIDOREDUCTASE (EUROFUNG)-RELATED"/>
    <property type="match status" value="1"/>
</dbReference>
<dbReference type="InterPro" id="IPR000683">
    <property type="entry name" value="Gfo/Idh/MocA-like_OxRdtase_N"/>
</dbReference>
<dbReference type="Pfam" id="PF02894">
    <property type="entry name" value="GFO_IDH_MocA_C"/>
    <property type="match status" value="1"/>
</dbReference>
<dbReference type="SUPFAM" id="SSF51735">
    <property type="entry name" value="NAD(P)-binding Rossmann-fold domains"/>
    <property type="match status" value="1"/>
</dbReference>
<evidence type="ECO:0000256" key="1">
    <source>
        <dbReference type="ARBA" id="ARBA00010928"/>
    </source>
</evidence>
<dbReference type="Pfam" id="PF01408">
    <property type="entry name" value="GFO_IDH_MocA"/>
    <property type="match status" value="1"/>
</dbReference>
<reference evidence="5 6" key="1">
    <citation type="submission" date="2015-01" db="EMBL/GenBank/DDBJ databases">
        <title>The Genome Sequence of Cladophialophora immunda CBS83496.</title>
        <authorList>
            <consortium name="The Broad Institute Genomics Platform"/>
            <person name="Cuomo C."/>
            <person name="de Hoog S."/>
            <person name="Gorbushina A."/>
            <person name="Stielow B."/>
            <person name="Teixiera M."/>
            <person name="Abouelleil A."/>
            <person name="Chapman S.B."/>
            <person name="Priest M."/>
            <person name="Young S.K."/>
            <person name="Wortman J."/>
            <person name="Nusbaum C."/>
            <person name="Birren B."/>
        </authorList>
    </citation>
    <scope>NUCLEOTIDE SEQUENCE [LARGE SCALE GENOMIC DNA]</scope>
    <source>
        <strain evidence="5 6">CBS 83496</strain>
    </source>
</reference>
<dbReference type="RefSeq" id="XP_016242310.1">
    <property type="nucleotide sequence ID" value="XM_016400042.1"/>
</dbReference>
<dbReference type="InterPro" id="IPR036291">
    <property type="entry name" value="NAD(P)-bd_dom_sf"/>
</dbReference>
<dbReference type="InterPro" id="IPR004104">
    <property type="entry name" value="Gfo/Idh/MocA-like_OxRdtase_C"/>
</dbReference>
<evidence type="ECO:0000313" key="6">
    <source>
        <dbReference type="Proteomes" id="UP000054466"/>
    </source>
</evidence>
<dbReference type="SUPFAM" id="SSF55347">
    <property type="entry name" value="Glyceraldehyde-3-phosphate dehydrogenase-like, C-terminal domain"/>
    <property type="match status" value="1"/>
</dbReference>
<dbReference type="GO" id="GO:0000166">
    <property type="term" value="F:nucleotide binding"/>
    <property type="evidence" value="ECO:0007669"/>
    <property type="project" value="InterPro"/>
</dbReference>
<dbReference type="AlphaFoldDB" id="A0A0D2CEX3"/>
<dbReference type="Gene3D" id="3.30.360.10">
    <property type="entry name" value="Dihydrodipicolinate Reductase, domain 2"/>
    <property type="match status" value="1"/>
</dbReference>
<comment type="similarity">
    <text evidence="1">Belongs to the Gfo/Idh/MocA family.</text>
</comment>
<evidence type="ECO:0000313" key="5">
    <source>
        <dbReference type="EMBL" id="KIW22094.1"/>
    </source>
</evidence>
<feature type="domain" description="Gfo/Idh/MocA-like oxidoreductase N-terminal" evidence="3">
    <location>
        <begin position="5"/>
        <end position="123"/>
    </location>
</feature>
<keyword evidence="6" id="KW-1185">Reference proteome</keyword>
<dbReference type="Gene3D" id="3.40.50.720">
    <property type="entry name" value="NAD(P)-binding Rossmann-like Domain"/>
    <property type="match status" value="1"/>
</dbReference>
<dbReference type="EMBL" id="KN847049">
    <property type="protein sequence ID" value="KIW22094.1"/>
    <property type="molecule type" value="Genomic_DNA"/>
</dbReference>
<evidence type="ECO:0000259" key="4">
    <source>
        <dbReference type="Pfam" id="PF02894"/>
    </source>
</evidence>
<name>A0A0D2CEX3_9EURO</name>
<feature type="domain" description="Gfo/Idh/MocA-like oxidoreductase C-terminal" evidence="4">
    <location>
        <begin position="137"/>
        <end position="367"/>
    </location>
</feature>
<dbReference type="GeneID" id="27351705"/>
<evidence type="ECO:0008006" key="7">
    <source>
        <dbReference type="Google" id="ProtNLM"/>
    </source>
</evidence>
<organism evidence="5 6">
    <name type="scientific">Cladophialophora immunda</name>
    <dbReference type="NCBI Taxonomy" id="569365"/>
    <lineage>
        <taxon>Eukaryota</taxon>
        <taxon>Fungi</taxon>
        <taxon>Dikarya</taxon>
        <taxon>Ascomycota</taxon>
        <taxon>Pezizomycotina</taxon>
        <taxon>Eurotiomycetes</taxon>
        <taxon>Chaetothyriomycetidae</taxon>
        <taxon>Chaetothyriales</taxon>
        <taxon>Herpotrichiellaceae</taxon>
        <taxon>Cladophialophora</taxon>
    </lineage>
</organism>
<dbReference type="HOGENOM" id="CLU_023194_19_2_1"/>
<proteinExistence type="inferred from homology"/>
<accession>A0A0D2CEX3</accession>
<evidence type="ECO:0000256" key="2">
    <source>
        <dbReference type="ARBA" id="ARBA00023002"/>
    </source>
</evidence>
<gene>
    <name evidence="5" type="ORF">PV07_12511</name>
</gene>
<dbReference type="OrthoDB" id="446809at2759"/>
<dbReference type="GO" id="GO:0016491">
    <property type="term" value="F:oxidoreductase activity"/>
    <property type="evidence" value="ECO:0007669"/>
    <property type="project" value="UniProtKB-KW"/>
</dbReference>
<dbReference type="VEuPathDB" id="FungiDB:PV07_12511"/>
<dbReference type="InterPro" id="IPR051317">
    <property type="entry name" value="Gfo/Idh/MocA_oxidoreduct"/>
</dbReference>
<keyword evidence="2" id="KW-0560">Oxidoreductase</keyword>
<evidence type="ECO:0000259" key="3">
    <source>
        <dbReference type="Pfam" id="PF01408"/>
    </source>
</evidence>
<dbReference type="STRING" id="569365.A0A0D2CEX3"/>
<protein>
    <recommendedName>
        <fullName evidence="7">Gfo/Idh/MocA-like oxidoreductase N-terminal domain-containing protein</fullName>
    </recommendedName>
</protein>